<dbReference type="Proteomes" id="UP000218083">
    <property type="component" value="Unassembled WGS sequence"/>
</dbReference>
<protein>
    <submittedName>
        <fullName evidence="13">Disulfide bond formation protein B</fullName>
    </submittedName>
</protein>
<keyword evidence="3" id="KW-0813">Transport</keyword>
<dbReference type="Pfam" id="PF02600">
    <property type="entry name" value="DsbB"/>
    <property type="match status" value="1"/>
</dbReference>
<dbReference type="InterPro" id="IPR003752">
    <property type="entry name" value="DiS_bond_form_DsbB/BdbC"/>
</dbReference>
<evidence type="ECO:0000256" key="9">
    <source>
        <dbReference type="ARBA" id="ARBA00023157"/>
    </source>
</evidence>
<comment type="caution">
    <text evidence="13">The sequence shown here is derived from an EMBL/GenBank/DDBJ whole genome shotgun (WGS) entry which is preliminary data.</text>
</comment>
<dbReference type="InterPro" id="IPR023380">
    <property type="entry name" value="DsbB-like_sf"/>
</dbReference>
<evidence type="ECO:0000256" key="12">
    <source>
        <dbReference type="SAM" id="Phobius"/>
    </source>
</evidence>
<dbReference type="GO" id="GO:0015035">
    <property type="term" value="F:protein-disulfide reductase activity"/>
    <property type="evidence" value="ECO:0007669"/>
    <property type="project" value="InterPro"/>
</dbReference>
<keyword evidence="9" id="KW-1015">Disulfide bond</keyword>
<evidence type="ECO:0000256" key="6">
    <source>
        <dbReference type="ARBA" id="ARBA00022989"/>
    </source>
</evidence>
<evidence type="ECO:0000313" key="13">
    <source>
        <dbReference type="EMBL" id="PAU80814.1"/>
    </source>
</evidence>
<dbReference type="PANTHER" id="PTHR43469">
    <property type="entry name" value="DISULFIDE FORMATION PROTEIN-RELATED"/>
    <property type="match status" value="1"/>
</dbReference>
<dbReference type="InterPro" id="IPR012187">
    <property type="entry name" value="Disulphide_bond_form_BdbC"/>
</dbReference>
<keyword evidence="10" id="KW-0143">Chaperone</keyword>
<dbReference type="OrthoDB" id="213767at2157"/>
<feature type="transmembrane region" description="Helical" evidence="12">
    <location>
        <begin position="115"/>
        <end position="135"/>
    </location>
</feature>
<keyword evidence="5" id="KW-0249">Electron transport</keyword>
<keyword evidence="8 12" id="KW-0472">Membrane</keyword>
<feature type="transmembrane region" description="Helical" evidence="12">
    <location>
        <begin position="6"/>
        <end position="32"/>
    </location>
</feature>
<comment type="similarity">
    <text evidence="2">Belongs to the DsbB family. BdbC subfamily.</text>
</comment>
<evidence type="ECO:0000256" key="4">
    <source>
        <dbReference type="ARBA" id="ARBA00022692"/>
    </source>
</evidence>
<dbReference type="GO" id="GO:0006457">
    <property type="term" value="P:protein folding"/>
    <property type="evidence" value="ECO:0007669"/>
    <property type="project" value="InterPro"/>
</dbReference>
<comment type="subcellular location">
    <subcellularLocation>
        <location evidence="1">Membrane</location>
        <topology evidence="1">Multi-pass membrane protein</topology>
    </subcellularLocation>
</comment>
<sequence>MDRDWIQVVLGSAALIAGIATAGSLWFSLGLGLIPCDLCWYQRILMYPLVVVLGVATFEARLAVWRTVIPLSVTGGVIAAYHSILQATTTTCSFGGPCATVQWQAPILGLTIPNLSLLAFVLVTAVGLTCLRMTLSQNQTRHHNQ</sequence>
<evidence type="ECO:0000256" key="5">
    <source>
        <dbReference type="ARBA" id="ARBA00022982"/>
    </source>
</evidence>
<reference evidence="13 14" key="1">
    <citation type="submission" date="2017-08" db="EMBL/GenBank/DDBJ databases">
        <title>The strain WRN001 was isolated from Binhai saline alkaline soil, Tianjin, China.</title>
        <authorList>
            <person name="Liu D."/>
            <person name="Zhang G."/>
        </authorList>
    </citation>
    <scope>NUCLEOTIDE SEQUENCE [LARGE SCALE GENOMIC DNA]</scope>
    <source>
        <strain evidence="13 14">WN019</strain>
    </source>
</reference>
<evidence type="ECO:0000256" key="7">
    <source>
        <dbReference type="ARBA" id="ARBA00023002"/>
    </source>
</evidence>
<dbReference type="EMBL" id="NSKC01000011">
    <property type="protein sequence ID" value="PAU80814.1"/>
    <property type="molecule type" value="Genomic_DNA"/>
</dbReference>
<keyword evidence="7" id="KW-0560">Oxidoreductase</keyword>
<accession>A0A2A2F7W3</accession>
<feature type="transmembrane region" description="Helical" evidence="12">
    <location>
        <begin position="44"/>
        <end position="64"/>
    </location>
</feature>
<keyword evidence="4 12" id="KW-0812">Transmembrane</keyword>
<keyword evidence="6 12" id="KW-1133">Transmembrane helix</keyword>
<evidence type="ECO:0000256" key="3">
    <source>
        <dbReference type="ARBA" id="ARBA00022448"/>
    </source>
</evidence>
<evidence type="ECO:0000256" key="11">
    <source>
        <dbReference type="ARBA" id="ARBA00023284"/>
    </source>
</evidence>
<organism evidence="13 14">
    <name type="scientific">Halorubrum salipaludis</name>
    <dbReference type="NCBI Taxonomy" id="2032630"/>
    <lineage>
        <taxon>Archaea</taxon>
        <taxon>Methanobacteriati</taxon>
        <taxon>Methanobacteriota</taxon>
        <taxon>Stenosarchaea group</taxon>
        <taxon>Halobacteria</taxon>
        <taxon>Halobacteriales</taxon>
        <taxon>Haloferacaceae</taxon>
        <taxon>Halorubrum</taxon>
    </lineage>
</organism>
<proteinExistence type="inferred from homology"/>
<keyword evidence="11" id="KW-0676">Redox-active center</keyword>
<dbReference type="PANTHER" id="PTHR43469:SF1">
    <property type="entry name" value="SPBETA PROPHAGE-DERIVED DISULFIDE BOND FORMATION PROTEIN B"/>
    <property type="match status" value="1"/>
</dbReference>
<evidence type="ECO:0000313" key="14">
    <source>
        <dbReference type="Proteomes" id="UP000218083"/>
    </source>
</evidence>
<keyword evidence="14" id="KW-1185">Reference proteome</keyword>
<dbReference type="SUPFAM" id="SSF158442">
    <property type="entry name" value="DsbB-like"/>
    <property type="match status" value="1"/>
</dbReference>
<evidence type="ECO:0000256" key="1">
    <source>
        <dbReference type="ARBA" id="ARBA00004141"/>
    </source>
</evidence>
<evidence type="ECO:0000256" key="10">
    <source>
        <dbReference type="ARBA" id="ARBA00023186"/>
    </source>
</evidence>
<name>A0A2A2F7W3_9EURY</name>
<dbReference type="RefSeq" id="WP_095638020.1">
    <property type="nucleotide sequence ID" value="NZ_NSKC01000011.1"/>
</dbReference>
<dbReference type="AlphaFoldDB" id="A0A2A2F7W3"/>
<gene>
    <name evidence="13" type="ORF">CK500_14900</name>
</gene>
<evidence type="ECO:0000256" key="8">
    <source>
        <dbReference type="ARBA" id="ARBA00023136"/>
    </source>
</evidence>
<dbReference type="GO" id="GO:0016020">
    <property type="term" value="C:membrane"/>
    <property type="evidence" value="ECO:0007669"/>
    <property type="project" value="UniProtKB-SubCell"/>
</dbReference>
<dbReference type="Gene3D" id="1.20.1550.10">
    <property type="entry name" value="DsbB-like"/>
    <property type="match status" value="1"/>
</dbReference>
<evidence type="ECO:0000256" key="2">
    <source>
        <dbReference type="ARBA" id="ARBA00007602"/>
    </source>
</evidence>